<comment type="caution">
    <text evidence="2">The sequence shown here is derived from an EMBL/GenBank/DDBJ whole genome shotgun (WGS) entry which is preliminary data.</text>
</comment>
<accession>A0ABN8PF74</accession>
<sequence>MEPFIQLTYAEKCPKQSLQPAKTSFIDKSCVTKHFWLDLLEKKCLGGLGEISESLLSDQNLTPADFLDEPLETLKSSQEDCDVYCASPSPVKCNEFKTPLTSRYSNKASVTPSLFSQDESVHLTPVLSLKCNVRTHSQLTCDEDTELVHGSPASPLDTLSRHSSGCDWSKGRTKTPDLLAEIMGQRRSSLYCLLAGSEDDEPAEWSDSMATPPLKIVSPSTAAGRREPDGQKNADEETTTQEGQPTSKCIARALFSSISTNQSVEPLETSLDATVKDNQSLNPHDAAGNFFGTVQKEKVTNDSSTIQEYLLEYSSRDESTHLDPEISQNLADKSLVASPLVKKRCRSDTDFDAGSPVNQRPLQSPCSKGLLSPSTRAALSILAQSTPKPSISNTTRSDAMNDDLNLPRDTHLLAESSSLSCLKEQVEGECDVTSRSAEARCSLDTSDLSFGSPSRSFEAAMARETDKICGGEERNSRSSGRGMLCNTFFCSKKASISDSAILRNETTDFAAGTVMDQGIEGKGCTIEHVSEALSSNRINPTAETVTPRSSANDPCKLFRSSSCIASGLRRSSRPKRFLYPTSSHITKSDKGKRARETAVAVDSLSSPRKDKATTLEKPFQERVNDGTEVRTICCNSATGEKTVTEKLKVDEICEPDRYTAVVSSAYKRNGTSKTDDVLFDMDALSQFPVETLLSPPQANCAKVGLNVLSCSSPKPEINFTYSIESKETGSSIGKRDLSFHSSERDKCVSDSLNEFTQAKAGGMPAVNRESEREHSVTTLSEETPFVNSEHSCYRGNGLVERELQQFGAGEEINSYIKKHASSSVPSEFLGFSTASGKQVQVYEAAFRNARKTLLEIDTELNLNRSVPTRKGGALCDGRATDKQRTSERDGYGTLLDCQKLPFKGAGNIVATASRIPLDGVKKRKREEFPRFVPCTASASANENYDLQNVDEVKTKQTDDYNDSLLEDLLNDCKRKRRDSLKTITEENERIKMVAEVKIPTPESNDSSEEHCDNVTETSSLVSNVGRFHSASENNSNNNSIPALQTASGKILQLSEKALNKAGSIMNQVDS</sequence>
<dbReference type="Proteomes" id="UP001159427">
    <property type="component" value="Unassembled WGS sequence"/>
</dbReference>
<keyword evidence="3" id="KW-1185">Reference proteome</keyword>
<organism evidence="2 3">
    <name type="scientific">Porites evermanni</name>
    <dbReference type="NCBI Taxonomy" id="104178"/>
    <lineage>
        <taxon>Eukaryota</taxon>
        <taxon>Metazoa</taxon>
        <taxon>Cnidaria</taxon>
        <taxon>Anthozoa</taxon>
        <taxon>Hexacorallia</taxon>
        <taxon>Scleractinia</taxon>
        <taxon>Fungiina</taxon>
        <taxon>Poritidae</taxon>
        <taxon>Porites</taxon>
    </lineage>
</organism>
<reference evidence="2 3" key="1">
    <citation type="submission" date="2022-05" db="EMBL/GenBank/DDBJ databases">
        <authorList>
            <consortium name="Genoscope - CEA"/>
            <person name="William W."/>
        </authorList>
    </citation>
    <scope>NUCLEOTIDE SEQUENCE [LARGE SCALE GENOMIC DNA]</scope>
</reference>
<name>A0ABN8PF74_9CNID</name>
<evidence type="ECO:0000256" key="1">
    <source>
        <dbReference type="SAM" id="MobiDB-lite"/>
    </source>
</evidence>
<dbReference type="PROSITE" id="PS50138">
    <property type="entry name" value="BRCA2_REPEAT"/>
    <property type="match status" value="2"/>
</dbReference>
<evidence type="ECO:0000313" key="3">
    <source>
        <dbReference type="Proteomes" id="UP001159427"/>
    </source>
</evidence>
<evidence type="ECO:0000313" key="2">
    <source>
        <dbReference type="EMBL" id="CAH3142453.1"/>
    </source>
</evidence>
<feature type="compositionally biased region" description="Polar residues" evidence="1">
    <location>
        <begin position="356"/>
        <end position="369"/>
    </location>
</feature>
<dbReference type="InterPro" id="IPR002093">
    <property type="entry name" value="BRCA2_repeat"/>
</dbReference>
<dbReference type="EMBL" id="CALNXI010000837">
    <property type="protein sequence ID" value="CAH3142453.1"/>
    <property type="molecule type" value="Genomic_DNA"/>
</dbReference>
<proteinExistence type="predicted"/>
<feature type="region of interest" description="Disordered" evidence="1">
    <location>
        <begin position="151"/>
        <end position="170"/>
    </location>
</feature>
<protein>
    <recommendedName>
        <fullName evidence="4">Breast cancer type 2 susceptibility protein</fullName>
    </recommendedName>
</protein>
<evidence type="ECO:0008006" key="4">
    <source>
        <dbReference type="Google" id="ProtNLM"/>
    </source>
</evidence>
<feature type="region of interest" description="Disordered" evidence="1">
    <location>
        <begin position="201"/>
        <end position="247"/>
    </location>
</feature>
<gene>
    <name evidence="2" type="ORF">PEVE_00042492</name>
</gene>
<dbReference type="Pfam" id="PF00634">
    <property type="entry name" value="BRCA2"/>
    <property type="match status" value="1"/>
</dbReference>
<feature type="region of interest" description="Disordered" evidence="1">
    <location>
        <begin position="350"/>
        <end position="369"/>
    </location>
</feature>
<feature type="compositionally biased region" description="Basic and acidic residues" evidence="1">
    <location>
        <begin position="224"/>
        <end position="235"/>
    </location>
</feature>